<evidence type="ECO:0000256" key="1">
    <source>
        <dbReference type="SAM" id="Phobius"/>
    </source>
</evidence>
<feature type="transmembrane region" description="Helical" evidence="1">
    <location>
        <begin position="93"/>
        <end position="114"/>
    </location>
</feature>
<dbReference type="Proteomes" id="UP000041254">
    <property type="component" value="Unassembled WGS sequence"/>
</dbReference>
<feature type="signal peptide" evidence="2">
    <location>
        <begin position="1"/>
        <end position="21"/>
    </location>
</feature>
<keyword evidence="2" id="KW-0732">Signal</keyword>
<dbReference type="AlphaFoldDB" id="A0A0G4FJ44"/>
<organism evidence="3 4">
    <name type="scientific">Vitrella brassicaformis (strain CCMP3155)</name>
    <dbReference type="NCBI Taxonomy" id="1169540"/>
    <lineage>
        <taxon>Eukaryota</taxon>
        <taxon>Sar</taxon>
        <taxon>Alveolata</taxon>
        <taxon>Colpodellida</taxon>
        <taxon>Vitrellaceae</taxon>
        <taxon>Vitrella</taxon>
    </lineage>
</organism>
<gene>
    <name evidence="3" type="ORF">Vbra_15597</name>
</gene>
<name>A0A0G4FJ44_VITBC</name>
<feature type="transmembrane region" description="Helical" evidence="1">
    <location>
        <begin position="126"/>
        <end position="148"/>
    </location>
</feature>
<keyword evidence="1" id="KW-0812">Transmembrane</keyword>
<dbReference type="InParanoid" id="A0A0G4FJ44"/>
<reference evidence="3 4" key="1">
    <citation type="submission" date="2014-11" db="EMBL/GenBank/DDBJ databases">
        <authorList>
            <person name="Zhu J."/>
            <person name="Qi W."/>
            <person name="Song R."/>
        </authorList>
    </citation>
    <scope>NUCLEOTIDE SEQUENCE [LARGE SCALE GENOMIC DNA]</scope>
</reference>
<keyword evidence="1" id="KW-0472">Membrane</keyword>
<dbReference type="EMBL" id="CDMY01000447">
    <property type="protein sequence ID" value="CEM13796.1"/>
    <property type="molecule type" value="Genomic_DNA"/>
</dbReference>
<evidence type="ECO:0000256" key="2">
    <source>
        <dbReference type="SAM" id="SignalP"/>
    </source>
</evidence>
<sequence>MMICALLVSSSVLLPIHPAFSRHEAAFAHRWPLHHHKAIGVLDGVHRRPSRDLPHFTSLHADGNEREVISRRVTDLSGLMNTMTPTARARLQTVTAATFGGLLGGATQLLFYVLNHMGSVGVSPGFAVNTAAEVLSAGVSAFLFAVVYKYVKLGAEGRQGQDDQGLMLDPQKISDGVVGAFAVVRFVAMVDADGTLGKLIGGAVGMVGGRGSGELPGLLLANTLGFGECFVLFYVCRVGLDFMGERTGRRTRDGR</sequence>
<accession>A0A0G4FJ44</accession>
<feature type="chain" id="PRO_5005188686" evidence="2">
    <location>
        <begin position="22"/>
        <end position="255"/>
    </location>
</feature>
<evidence type="ECO:0000313" key="4">
    <source>
        <dbReference type="Proteomes" id="UP000041254"/>
    </source>
</evidence>
<feature type="transmembrane region" description="Helical" evidence="1">
    <location>
        <begin position="219"/>
        <end position="240"/>
    </location>
</feature>
<keyword evidence="4" id="KW-1185">Reference proteome</keyword>
<protein>
    <submittedName>
        <fullName evidence="3">Uncharacterized protein</fullName>
    </submittedName>
</protein>
<evidence type="ECO:0000313" key="3">
    <source>
        <dbReference type="EMBL" id="CEM13796.1"/>
    </source>
</evidence>
<proteinExistence type="predicted"/>
<dbReference type="VEuPathDB" id="CryptoDB:Vbra_15597"/>
<keyword evidence="1" id="KW-1133">Transmembrane helix</keyword>